<dbReference type="PROSITE" id="PS00092">
    <property type="entry name" value="N6_MTASE"/>
    <property type="match status" value="1"/>
</dbReference>
<evidence type="ECO:0000256" key="4">
    <source>
        <dbReference type="ARBA" id="ARBA00022679"/>
    </source>
</evidence>
<dbReference type="InterPro" id="IPR050953">
    <property type="entry name" value="N4_N6_ade-DNA_methylase"/>
</dbReference>
<evidence type="ECO:0000256" key="1">
    <source>
        <dbReference type="ARBA" id="ARBA00006594"/>
    </source>
</evidence>
<reference evidence="10" key="1">
    <citation type="submission" date="2015-07" db="EMBL/GenBank/DDBJ databases">
        <title>Draft Genome Sequences of Anaerolinea thermolimosa IMO-1, Bellilinea caldifistulae GOMI-1, Leptolinea tardivitalis YMTK-2, Levilinea saccharolytica KIBI-1,Longilinea arvoryzae KOME-1, Previously Described as Members of the Anaerolineaceae (Chloroflexi).</title>
        <authorList>
            <person name="Sekiguchi Y."/>
            <person name="Ohashi A."/>
            <person name="Matsuura N."/>
            <person name="Tourlousse M.D."/>
        </authorList>
    </citation>
    <scope>NUCLEOTIDE SEQUENCE [LARGE SCALE GENOMIC DNA]</scope>
    <source>
        <strain evidence="10">IMO-1</strain>
    </source>
</reference>
<dbReference type="Pfam" id="PF07669">
    <property type="entry name" value="Eco57I"/>
    <property type="match status" value="1"/>
</dbReference>
<proteinExistence type="inferred from homology"/>
<evidence type="ECO:0000313" key="10">
    <source>
        <dbReference type="Proteomes" id="UP000253922"/>
    </source>
</evidence>
<dbReference type="PANTHER" id="PTHR33841">
    <property type="entry name" value="DNA METHYLTRANSFERASE YEEA-RELATED"/>
    <property type="match status" value="1"/>
</dbReference>
<dbReference type="SUPFAM" id="SSF53335">
    <property type="entry name" value="S-adenosyl-L-methionine-dependent methyltransferases"/>
    <property type="match status" value="1"/>
</dbReference>
<name>A0A7U9PX85_9CHLR</name>
<dbReference type="GO" id="GO:0009007">
    <property type="term" value="F:site-specific DNA-methyltransferase (adenine-specific) activity"/>
    <property type="evidence" value="ECO:0007669"/>
    <property type="project" value="UniProtKB-EC"/>
</dbReference>
<evidence type="ECO:0000259" key="8">
    <source>
        <dbReference type="Pfam" id="PF22837"/>
    </source>
</evidence>
<dbReference type="AlphaFoldDB" id="A0A7U9PX85"/>
<evidence type="ECO:0000313" key="9">
    <source>
        <dbReference type="EMBL" id="GAP08509.1"/>
    </source>
</evidence>
<feature type="domain" description="Type II methyltransferase M.Eco57I C-terminal" evidence="8">
    <location>
        <begin position="253"/>
        <end position="496"/>
    </location>
</feature>
<evidence type="ECO:0000256" key="6">
    <source>
        <dbReference type="ARBA" id="ARBA00047942"/>
    </source>
</evidence>
<keyword evidence="10" id="KW-1185">Reference proteome</keyword>
<organism evidence="9 10">
    <name type="scientific">Anaerolinea thermolimosa</name>
    <dbReference type="NCBI Taxonomy" id="229919"/>
    <lineage>
        <taxon>Bacteria</taxon>
        <taxon>Bacillati</taxon>
        <taxon>Chloroflexota</taxon>
        <taxon>Anaerolineae</taxon>
        <taxon>Anaerolineales</taxon>
        <taxon>Anaerolineaceae</taxon>
        <taxon>Anaerolinea</taxon>
    </lineage>
</organism>
<feature type="domain" description="Type II methyltransferase M.TaqI-like" evidence="7">
    <location>
        <begin position="85"/>
        <end position="185"/>
    </location>
</feature>
<comment type="similarity">
    <text evidence="1">Belongs to the N(4)/N(6)-methyltransferase family.</text>
</comment>
<dbReference type="InterPro" id="IPR011639">
    <property type="entry name" value="MethylTrfase_TaqI-like_dom"/>
</dbReference>
<dbReference type="EC" id="2.1.1.72" evidence="2"/>
<dbReference type="InterPro" id="IPR029063">
    <property type="entry name" value="SAM-dependent_MTases_sf"/>
</dbReference>
<dbReference type="GO" id="GO:0003676">
    <property type="term" value="F:nucleic acid binding"/>
    <property type="evidence" value="ECO:0007669"/>
    <property type="project" value="InterPro"/>
</dbReference>
<comment type="catalytic activity">
    <reaction evidence="6">
        <text>a 2'-deoxyadenosine in DNA + S-adenosyl-L-methionine = an N(6)-methyl-2'-deoxyadenosine in DNA + S-adenosyl-L-homocysteine + H(+)</text>
        <dbReference type="Rhea" id="RHEA:15197"/>
        <dbReference type="Rhea" id="RHEA-COMP:12418"/>
        <dbReference type="Rhea" id="RHEA-COMP:12419"/>
        <dbReference type="ChEBI" id="CHEBI:15378"/>
        <dbReference type="ChEBI" id="CHEBI:57856"/>
        <dbReference type="ChEBI" id="CHEBI:59789"/>
        <dbReference type="ChEBI" id="CHEBI:90615"/>
        <dbReference type="ChEBI" id="CHEBI:90616"/>
        <dbReference type="EC" id="2.1.1.72"/>
    </reaction>
</comment>
<keyword evidence="5" id="KW-0949">S-adenosyl-L-methionine</keyword>
<dbReference type="GO" id="GO:0006304">
    <property type="term" value="P:DNA modification"/>
    <property type="evidence" value="ECO:0007669"/>
    <property type="project" value="InterPro"/>
</dbReference>
<gene>
    <name evidence="9" type="ORF">ATHL_03414</name>
</gene>
<keyword evidence="3 9" id="KW-0489">Methyltransferase</keyword>
<dbReference type="OrthoDB" id="9815272at2"/>
<dbReference type="Pfam" id="PF22837">
    <property type="entry name" value="M_Eco57I_C"/>
    <property type="match status" value="1"/>
</dbReference>
<keyword evidence="4" id="KW-0808">Transferase</keyword>
<dbReference type="Gene3D" id="3.40.50.150">
    <property type="entry name" value="Vaccinia Virus protein VP39"/>
    <property type="match status" value="1"/>
</dbReference>
<protein>
    <recommendedName>
        <fullName evidence="2">site-specific DNA-methyltransferase (adenine-specific)</fullName>
        <ecNumber evidence="2">2.1.1.72</ecNumber>
    </recommendedName>
</protein>
<dbReference type="EMBL" id="DF967966">
    <property type="protein sequence ID" value="GAP08509.1"/>
    <property type="molecule type" value="Genomic_DNA"/>
</dbReference>
<dbReference type="Proteomes" id="UP000253922">
    <property type="component" value="Unassembled WGS sequence"/>
</dbReference>
<accession>A0A7U9PX85</accession>
<dbReference type="GO" id="GO:0032259">
    <property type="term" value="P:methylation"/>
    <property type="evidence" value="ECO:0007669"/>
    <property type="project" value="UniProtKB-KW"/>
</dbReference>
<dbReference type="RefSeq" id="WP_062196157.1">
    <property type="nucleotide sequence ID" value="NZ_DF967966.1"/>
</dbReference>
<dbReference type="PRINTS" id="PR00507">
    <property type="entry name" value="N12N6MTFRASE"/>
</dbReference>
<dbReference type="PANTHER" id="PTHR33841:SF5">
    <property type="entry name" value="DNA METHYLASE (MODIFICATION METHYLASE) (METHYLTRANSFERASE)-RELATED"/>
    <property type="match status" value="1"/>
</dbReference>
<sequence length="532" mass="60889">MLEYEKKLKGAFFTSGDVSHYLSDRVIERKTQTILEPSFGDGSFIDAIIDRYIELGWKEHLKKNLYAVEIQESAISQYANHPLLDSDKFISSDFIAVEPFPVDIVIGNPPYIGLNKISKSERERAKRLLSLNGFNMQSSGSLWFPFIIHSCAFLKNGGTLAFVLPFEVTYVRYSKQLWKYLSQHFSELTVVRVFEDIFPDVDVETVLLIAKGYSGSTNFVNYEIYDTRIHLFNGMMAKNVTISIESILSGERPFVSNLLDTSHLQVINKLRSKGYIKPISDFCKFKIGYVSADQTYFHPTTKEIKSFRISDRDLIPSIANAKVLKQKDIGLEIKPKQVETRLFYPKLAKPNHPYIKHGEKLGVHKRFKCRQRKPWYITPGIEIPDIILTVFGDKPRLYINSGNYLASNSFLCGFLKQKTISQRQVALSWYNSLTLLSIEMKVHSLGGGVLVFIPGETDKVEVLDPEKLNNVDKSFFTEIDCLLKNSSLDDTYLLGDIYSLKAIGLSQNEILLIQEAVQILRKWRNSRLRKNL</sequence>
<evidence type="ECO:0000256" key="5">
    <source>
        <dbReference type="ARBA" id="ARBA00022691"/>
    </source>
</evidence>
<dbReference type="InterPro" id="IPR054520">
    <property type="entry name" value="M_Eco57I_C"/>
</dbReference>
<dbReference type="InterPro" id="IPR002052">
    <property type="entry name" value="DNA_methylase_N6_adenine_CS"/>
</dbReference>
<evidence type="ECO:0000259" key="7">
    <source>
        <dbReference type="Pfam" id="PF07669"/>
    </source>
</evidence>
<evidence type="ECO:0000256" key="3">
    <source>
        <dbReference type="ARBA" id="ARBA00022603"/>
    </source>
</evidence>
<evidence type="ECO:0000256" key="2">
    <source>
        <dbReference type="ARBA" id="ARBA00011900"/>
    </source>
</evidence>